<dbReference type="InterPro" id="IPR046228">
    <property type="entry name" value="DUF6261"/>
</dbReference>
<organism evidence="2 3">
    <name type="scientific">Parabacteroides goldsteinii DSM 19448 = WAL 12034</name>
    <dbReference type="NCBI Taxonomy" id="927665"/>
    <lineage>
        <taxon>Bacteria</taxon>
        <taxon>Pseudomonadati</taxon>
        <taxon>Bacteroidota</taxon>
        <taxon>Bacteroidia</taxon>
        <taxon>Bacteroidales</taxon>
        <taxon>Tannerellaceae</taxon>
        <taxon>Parabacteroides</taxon>
    </lineage>
</organism>
<comment type="caution">
    <text evidence="2">The sequence shown here is derived from an EMBL/GenBank/DDBJ whole genome shotgun (WGS) entry which is preliminary data.</text>
</comment>
<evidence type="ECO:0000256" key="1">
    <source>
        <dbReference type="SAM" id="MobiDB-lite"/>
    </source>
</evidence>
<dbReference type="Proteomes" id="UP000033047">
    <property type="component" value="Unassembled WGS sequence"/>
</dbReference>
<sequence>MGSYTKIKHITLYDLNNAEYLAFLNSVLNLVPAPTGGGDRPEIESLDADVRTNGSPDIGLSAQFVQKMENDVMLLADTVDESRIAQETEQAAVHEANRDNLVIYITTRISRAGTLPLEAERDAGKFLYKVIKPYIGIARLPVAQETAKIQGLLIDLRKDENASYVTTLGLEAYLAELDKENNAYIVLTSARTQSRAANKKDNSATIRQRLDSQYDDLVMLAQSFSVAQPSEEATTFVSNLNQLISETVTAFNQRKKGSGPTGEGGGGSSDRPIIE</sequence>
<dbReference type="HOGENOM" id="CLU_073049_0_0_10"/>
<dbReference type="Pfam" id="PF19775">
    <property type="entry name" value="DUF6261"/>
    <property type="match status" value="1"/>
</dbReference>
<gene>
    <name evidence="2" type="ORF">HMPREF1535_02525</name>
</gene>
<reference evidence="2 3" key="1">
    <citation type="submission" date="2013-04" db="EMBL/GenBank/DDBJ databases">
        <title>The Genome Sequence of Parabacteroides goldsteinii DSM 19448.</title>
        <authorList>
            <consortium name="The Broad Institute Genomics Platform"/>
            <person name="Earl A."/>
            <person name="Ward D."/>
            <person name="Feldgarden M."/>
            <person name="Gevers D."/>
            <person name="Martens E."/>
            <person name="Sakamoto M."/>
            <person name="Benno Y."/>
            <person name="Song Y."/>
            <person name="Liu C."/>
            <person name="Lee J."/>
            <person name="Bolanos M."/>
            <person name="Vaisanen M.L."/>
            <person name="Finegold S.M."/>
            <person name="Walker B."/>
            <person name="Young S."/>
            <person name="Zeng Q."/>
            <person name="Gargeya S."/>
            <person name="Fitzgerald M."/>
            <person name="Haas B."/>
            <person name="Abouelleil A."/>
            <person name="Allen A.W."/>
            <person name="Alvarado L."/>
            <person name="Arachchi H.M."/>
            <person name="Berlin A.M."/>
            <person name="Chapman S.B."/>
            <person name="Gainer-Dewar J."/>
            <person name="Goldberg J."/>
            <person name="Griggs A."/>
            <person name="Gujja S."/>
            <person name="Hansen M."/>
            <person name="Howarth C."/>
            <person name="Imamovic A."/>
            <person name="Ireland A."/>
            <person name="Larimer J."/>
            <person name="McCowan C."/>
            <person name="Murphy C."/>
            <person name="Pearson M."/>
            <person name="Poon T.W."/>
            <person name="Priest M."/>
            <person name="Roberts A."/>
            <person name="Saif S."/>
            <person name="Shea T."/>
            <person name="Sisk P."/>
            <person name="Sykes S."/>
            <person name="Wortman J."/>
            <person name="Nusbaum C."/>
            <person name="Birren B."/>
        </authorList>
    </citation>
    <scope>NUCLEOTIDE SEQUENCE [LARGE SCALE GENOMIC DNA]</scope>
    <source>
        <strain evidence="2 3">DSM 19448</strain>
    </source>
</reference>
<name>A0A0F5JBF4_9BACT</name>
<dbReference type="STRING" id="927665.HMPREF1535_02525"/>
<feature type="compositionally biased region" description="Gly residues" evidence="1">
    <location>
        <begin position="259"/>
        <end position="268"/>
    </location>
</feature>
<protein>
    <submittedName>
        <fullName evidence="2">Uncharacterized protein</fullName>
    </submittedName>
</protein>
<proteinExistence type="predicted"/>
<dbReference type="RefSeq" id="WP_046146274.1">
    <property type="nucleotide sequence ID" value="NZ_KQ033912.1"/>
</dbReference>
<feature type="region of interest" description="Disordered" evidence="1">
    <location>
        <begin position="251"/>
        <end position="275"/>
    </location>
</feature>
<evidence type="ECO:0000313" key="3">
    <source>
        <dbReference type="Proteomes" id="UP000033047"/>
    </source>
</evidence>
<evidence type="ECO:0000313" key="2">
    <source>
        <dbReference type="EMBL" id="KKB54772.1"/>
    </source>
</evidence>
<dbReference type="PATRIC" id="fig|927665.4.peg.2597"/>
<dbReference type="AlphaFoldDB" id="A0A0F5JBF4"/>
<accession>A0A0F5JBF4</accession>
<dbReference type="EMBL" id="AQHV01000012">
    <property type="protein sequence ID" value="KKB54772.1"/>
    <property type="molecule type" value="Genomic_DNA"/>
</dbReference>